<evidence type="ECO:0008006" key="3">
    <source>
        <dbReference type="Google" id="ProtNLM"/>
    </source>
</evidence>
<dbReference type="AntiFam" id="ANF00261">
    <property type="entry name" value="Protein of unknown function (DUF1534)"/>
</dbReference>
<organism evidence="1 2">
    <name type="scientific">Pseudomonas savastanoi pv. nerii</name>
    <dbReference type="NCBI Taxonomy" id="360921"/>
    <lineage>
        <taxon>Bacteria</taxon>
        <taxon>Pseudomonadati</taxon>
        <taxon>Pseudomonadota</taxon>
        <taxon>Gammaproteobacteria</taxon>
        <taxon>Pseudomonadales</taxon>
        <taxon>Pseudomonadaceae</taxon>
        <taxon>Pseudomonas</taxon>
    </lineage>
</organism>
<evidence type="ECO:0000313" key="1">
    <source>
        <dbReference type="EMBL" id="PAB36554.1"/>
    </source>
</evidence>
<comment type="caution">
    <text evidence="1">The sequence shown here is derived from an EMBL/GenBank/DDBJ whole genome shotgun (WGS) entry which is preliminary data.</text>
</comment>
<proteinExistence type="predicted"/>
<dbReference type="Proteomes" id="UP000216306">
    <property type="component" value="Unassembled WGS sequence"/>
</dbReference>
<accession>A0AB73RP81</accession>
<evidence type="ECO:0000313" key="2">
    <source>
        <dbReference type="Proteomes" id="UP000216306"/>
    </source>
</evidence>
<protein>
    <recommendedName>
        <fullName evidence="3">DUF1534 domain-containing protein</fullName>
    </recommendedName>
</protein>
<dbReference type="AlphaFoldDB" id="A0AB73RP81"/>
<gene>
    <name evidence="1" type="ORF">CC205_07625</name>
</gene>
<name>A0AB73RP81_PSESS</name>
<sequence length="56" mass="6284">MSCGRLSFRTLQRGNAVGDALRHRYARYRTLKIGHSAQSPYFLTLSNKVVLAMPSS</sequence>
<dbReference type="EMBL" id="NIAY01000033">
    <property type="protein sequence ID" value="PAB36554.1"/>
    <property type="molecule type" value="Genomic_DNA"/>
</dbReference>
<reference evidence="1 2" key="1">
    <citation type="submission" date="2017-05" db="EMBL/GenBank/DDBJ databases">
        <title>Comparative genomic of Pseudomonas savastanoi pathovars.</title>
        <authorList>
            <person name="Pintado A."/>
            <person name="Moreno-Perez A."/>
            <person name="Caballo-Ponce E."/>
            <person name="Murillo J."/>
            <person name="Bardaji L."/>
            <person name="Cerboneschi M."/>
            <person name="Rodriguez-Palenzuela P."/>
            <person name="Ramos C."/>
            <person name="Tegli S."/>
        </authorList>
    </citation>
    <scope>NUCLEOTIDE SEQUENCE [LARGE SCALE GENOMIC DNA]</scope>
    <source>
        <strain evidence="1 2">ESC 23</strain>
    </source>
</reference>